<dbReference type="Gene3D" id="3.20.19.10">
    <property type="entry name" value="Aconitase, domain 4"/>
    <property type="match status" value="1"/>
</dbReference>
<evidence type="ECO:0000313" key="6">
    <source>
        <dbReference type="Proteomes" id="UP000243333"/>
    </source>
</evidence>
<dbReference type="InterPro" id="IPR033940">
    <property type="entry name" value="IPMI_Swivel"/>
</dbReference>
<dbReference type="UniPathway" id="UPA00048">
    <property type="reaction ID" value="UER00071"/>
</dbReference>
<sequence>MKILQGNVLKYGDNINTDLISPPQYLEKSLEIIAQHAMEGIDEQFTKRIKPGDILVAGANFGPGSSRETAPIALKMAGVGAIVAKFFARIFYRNAINIGLPVLECQEVDRIRDGDALEINLETGEITNKTTGETYKATPLSAPVMEILSAGGLIPYLEKKYGRDLVAHKVEQR</sequence>
<dbReference type="SUPFAM" id="SSF52016">
    <property type="entry name" value="LeuD/IlvD-like"/>
    <property type="match status" value="1"/>
</dbReference>
<evidence type="ECO:0000256" key="2">
    <source>
        <dbReference type="ARBA" id="ARBA00023239"/>
    </source>
</evidence>
<evidence type="ECO:0000256" key="3">
    <source>
        <dbReference type="HAMAP-Rule" id="MF_01032"/>
    </source>
</evidence>
<keyword evidence="2 3" id="KW-0456">Lyase</keyword>
<dbReference type="STRING" id="1123285.SAMN05660235_02467"/>
<protein>
    <recommendedName>
        <fullName evidence="3">3-isopropylmalate dehydratase small subunit</fullName>
        <ecNumber evidence="3">4.2.1.33</ecNumber>
    </recommendedName>
    <alternativeName>
        <fullName evidence="3">Alpha-IPM isomerase</fullName>
        <shortName evidence="3">IPMI</shortName>
    </alternativeName>
    <alternativeName>
        <fullName evidence="3">Isopropylmalate isomerase</fullName>
    </alternativeName>
</protein>
<dbReference type="Proteomes" id="UP000243333">
    <property type="component" value="Unassembled WGS sequence"/>
</dbReference>
<comment type="catalytic activity">
    <reaction evidence="3">
        <text>(2R,3S)-3-isopropylmalate = (2S)-2-isopropylmalate</text>
        <dbReference type="Rhea" id="RHEA:32287"/>
        <dbReference type="ChEBI" id="CHEBI:1178"/>
        <dbReference type="ChEBI" id="CHEBI:35121"/>
        <dbReference type="EC" id="4.2.1.33"/>
    </reaction>
</comment>
<keyword evidence="6" id="KW-1185">Reference proteome</keyword>
<evidence type="ECO:0000313" key="5">
    <source>
        <dbReference type="EMBL" id="SDF70425.1"/>
    </source>
</evidence>
<dbReference type="PANTHER" id="PTHR43345:SF2">
    <property type="entry name" value="3-ISOPROPYLMALATE DEHYDRATASE SMALL SUBUNIT 1"/>
    <property type="match status" value="1"/>
</dbReference>
<organism evidence="5 6">
    <name type="scientific">Sporolituus thermophilus DSM 23256</name>
    <dbReference type="NCBI Taxonomy" id="1123285"/>
    <lineage>
        <taxon>Bacteria</taxon>
        <taxon>Bacillati</taxon>
        <taxon>Bacillota</taxon>
        <taxon>Negativicutes</taxon>
        <taxon>Selenomonadales</taxon>
        <taxon>Sporomusaceae</taxon>
        <taxon>Sporolituus</taxon>
    </lineage>
</organism>
<dbReference type="EMBL" id="FNBU01000022">
    <property type="protein sequence ID" value="SDF70425.1"/>
    <property type="molecule type" value="Genomic_DNA"/>
</dbReference>
<dbReference type="AlphaFoldDB" id="A0A1G7N8N1"/>
<dbReference type="PANTHER" id="PTHR43345">
    <property type="entry name" value="3-ISOPROPYLMALATE DEHYDRATASE SMALL SUBUNIT 2-RELATED-RELATED"/>
    <property type="match status" value="1"/>
</dbReference>
<dbReference type="EC" id="4.2.1.33" evidence="3"/>
<evidence type="ECO:0000256" key="1">
    <source>
        <dbReference type="ARBA" id="ARBA00009869"/>
    </source>
</evidence>
<keyword evidence="3" id="KW-0100">Branched-chain amino acid biosynthesis</keyword>
<dbReference type="HAMAP" id="MF_01032">
    <property type="entry name" value="LeuD_type2"/>
    <property type="match status" value="1"/>
</dbReference>
<dbReference type="InterPro" id="IPR015928">
    <property type="entry name" value="Aconitase/3IPM_dehydase_swvl"/>
</dbReference>
<dbReference type="CDD" id="cd01577">
    <property type="entry name" value="IPMI_Swivel"/>
    <property type="match status" value="1"/>
</dbReference>
<dbReference type="GO" id="GO:0009098">
    <property type="term" value="P:L-leucine biosynthetic process"/>
    <property type="evidence" value="ECO:0007669"/>
    <property type="project" value="UniProtKB-UniRule"/>
</dbReference>
<comment type="subunit">
    <text evidence="3">Heterodimer of LeuC and LeuD.</text>
</comment>
<gene>
    <name evidence="3" type="primary">leuD</name>
    <name evidence="5" type="ORF">SAMN05660235_02467</name>
</gene>
<proteinExistence type="inferred from homology"/>
<accession>A0A1G7N8N1</accession>
<name>A0A1G7N8N1_9FIRM</name>
<dbReference type="InterPro" id="IPR011827">
    <property type="entry name" value="LeuD_type2/HacB/DmdB"/>
</dbReference>
<dbReference type="GO" id="GO:0003861">
    <property type="term" value="F:3-isopropylmalate dehydratase activity"/>
    <property type="evidence" value="ECO:0007669"/>
    <property type="project" value="UniProtKB-UniRule"/>
</dbReference>
<comment type="pathway">
    <text evidence="3">Amino-acid biosynthesis; L-leucine biosynthesis; L-leucine from 3-methyl-2-oxobutanoate: step 2/4.</text>
</comment>
<reference evidence="6" key="1">
    <citation type="submission" date="2016-10" db="EMBL/GenBank/DDBJ databases">
        <authorList>
            <person name="Varghese N."/>
            <person name="Submissions S."/>
        </authorList>
    </citation>
    <scope>NUCLEOTIDE SEQUENCE [LARGE SCALE GENOMIC DNA]</scope>
    <source>
        <strain evidence="6">DSM 23256</strain>
    </source>
</reference>
<dbReference type="InterPro" id="IPR000573">
    <property type="entry name" value="AconitaseA/IPMdHydase_ssu_swvl"/>
</dbReference>
<keyword evidence="3" id="KW-0432">Leucine biosynthesis</keyword>
<keyword evidence="3" id="KW-0028">Amino-acid biosynthesis</keyword>
<evidence type="ECO:0000259" key="4">
    <source>
        <dbReference type="Pfam" id="PF00694"/>
    </source>
</evidence>
<dbReference type="Pfam" id="PF00694">
    <property type="entry name" value="Aconitase_C"/>
    <property type="match status" value="1"/>
</dbReference>
<feature type="domain" description="Aconitase A/isopropylmalate dehydratase small subunit swivel" evidence="4">
    <location>
        <begin position="35"/>
        <end position="104"/>
    </location>
</feature>
<dbReference type="InterPro" id="IPR050075">
    <property type="entry name" value="LeuD"/>
</dbReference>
<comment type="similarity">
    <text evidence="1 3">Belongs to the LeuD family. LeuD type 2 subfamily.</text>
</comment>
<comment type="function">
    <text evidence="3">Catalyzes the isomerization between 2-isopropylmalate and 3-isopropylmalate, via the formation of 2-isopropylmaleate.</text>
</comment>
<dbReference type="RefSeq" id="WP_171904671.1">
    <property type="nucleotide sequence ID" value="NZ_FNBU01000022.1"/>
</dbReference>
<dbReference type="NCBIfam" id="TIGR02087">
    <property type="entry name" value="LEUD_arch"/>
    <property type="match status" value="1"/>
</dbReference>